<dbReference type="GO" id="GO:0005524">
    <property type="term" value="F:ATP binding"/>
    <property type="evidence" value="ECO:0007669"/>
    <property type="project" value="UniProtKB-UniRule"/>
</dbReference>
<dbReference type="AlphaFoldDB" id="A0A1Y2CSY8"/>
<dbReference type="CDD" id="cd14003">
    <property type="entry name" value="STKc_AMPK-like"/>
    <property type="match status" value="1"/>
</dbReference>
<dbReference type="EC" id="2.7.11.1" evidence="1"/>
<keyword evidence="5 13" id="KW-0418">Kinase</keyword>
<accession>A0A1Y2CSY8</accession>
<protein>
    <recommendedName>
        <fullName evidence="1">non-specific serine/threonine protein kinase</fullName>
        <ecNumber evidence="1">2.7.11.1</ecNumber>
    </recommendedName>
</protein>
<evidence type="ECO:0000256" key="3">
    <source>
        <dbReference type="ARBA" id="ARBA00022679"/>
    </source>
</evidence>
<evidence type="ECO:0000256" key="4">
    <source>
        <dbReference type="ARBA" id="ARBA00022741"/>
    </source>
</evidence>
<dbReference type="InterPro" id="IPR000719">
    <property type="entry name" value="Prot_kinase_dom"/>
</dbReference>
<dbReference type="PANTHER" id="PTHR24346:SF106">
    <property type="entry name" value="PROTEIN KINASE DOMAIN-CONTAINING PROTEIN"/>
    <property type="match status" value="1"/>
</dbReference>
<gene>
    <name evidence="13" type="ORF">BCR33DRAFT_781517</name>
</gene>
<dbReference type="EMBL" id="MCGO01000008">
    <property type="protein sequence ID" value="ORY50006.1"/>
    <property type="molecule type" value="Genomic_DNA"/>
</dbReference>
<evidence type="ECO:0000259" key="12">
    <source>
        <dbReference type="PROSITE" id="PS50032"/>
    </source>
</evidence>
<evidence type="ECO:0000256" key="1">
    <source>
        <dbReference type="ARBA" id="ARBA00012513"/>
    </source>
</evidence>
<keyword evidence="2" id="KW-0723">Serine/threonine-protein kinase</keyword>
<proteinExistence type="predicted"/>
<dbReference type="PROSITE" id="PS50032">
    <property type="entry name" value="KA1"/>
    <property type="match status" value="1"/>
</dbReference>
<feature type="domain" description="KA1" evidence="12">
    <location>
        <begin position="648"/>
        <end position="697"/>
    </location>
</feature>
<dbReference type="InterPro" id="IPR001772">
    <property type="entry name" value="KA1_dom"/>
</dbReference>
<evidence type="ECO:0000313" key="13">
    <source>
        <dbReference type="EMBL" id="ORY50006.1"/>
    </source>
</evidence>
<evidence type="ECO:0000256" key="8">
    <source>
        <dbReference type="ARBA" id="ARBA00048679"/>
    </source>
</evidence>
<dbReference type="PROSITE" id="PS00108">
    <property type="entry name" value="PROTEIN_KINASE_ST"/>
    <property type="match status" value="1"/>
</dbReference>
<dbReference type="STRING" id="329046.A0A1Y2CSY8"/>
<dbReference type="Proteomes" id="UP000193642">
    <property type="component" value="Unassembled WGS sequence"/>
</dbReference>
<evidence type="ECO:0000259" key="11">
    <source>
        <dbReference type="PROSITE" id="PS50011"/>
    </source>
</evidence>
<dbReference type="GO" id="GO:0004674">
    <property type="term" value="F:protein serine/threonine kinase activity"/>
    <property type="evidence" value="ECO:0007669"/>
    <property type="project" value="UniProtKB-KW"/>
</dbReference>
<evidence type="ECO:0000256" key="10">
    <source>
        <dbReference type="SAM" id="MobiDB-lite"/>
    </source>
</evidence>
<dbReference type="SUPFAM" id="SSF56112">
    <property type="entry name" value="Protein kinase-like (PK-like)"/>
    <property type="match status" value="1"/>
</dbReference>
<dbReference type="PROSITE" id="PS50011">
    <property type="entry name" value="PROTEIN_KINASE_DOM"/>
    <property type="match status" value="1"/>
</dbReference>
<dbReference type="PROSITE" id="PS00107">
    <property type="entry name" value="PROTEIN_KINASE_ATP"/>
    <property type="match status" value="1"/>
</dbReference>
<dbReference type="InterPro" id="IPR011009">
    <property type="entry name" value="Kinase-like_dom_sf"/>
</dbReference>
<evidence type="ECO:0000256" key="6">
    <source>
        <dbReference type="ARBA" id="ARBA00022840"/>
    </source>
</evidence>
<feature type="domain" description="Protein kinase" evidence="11">
    <location>
        <begin position="24"/>
        <end position="261"/>
    </location>
</feature>
<dbReference type="Pfam" id="PF00069">
    <property type="entry name" value="Pkinase"/>
    <property type="match status" value="1"/>
</dbReference>
<keyword evidence="14" id="KW-1185">Reference proteome</keyword>
<dbReference type="FunFam" id="1.10.510.10:FF:000571">
    <property type="entry name" value="Maternal embryonic leucine zipper kinase"/>
    <property type="match status" value="1"/>
</dbReference>
<reference evidence="13 14" key="1">
    <citation type="submission" date="2016-07" db="EMBL/GenBank/DDBJ databases">
        <title>Pervasive Adenine N6-methylation of Active Genes in Fungi.</title>
        <authorList>
            <consortium name="DOE Joint Genome Institute"/>
            <person name="Mondo S.J."/>
            <person name="Dannebaum R.O."/>
            <person name="Kuo R.C."/>
            <person name="Labutti K."/>
            <person name="Haridas S."/>
            <person name="Kuo A."/>
            <person name="Salamov A."/>
            <person name="Ahrendt S.R."/>
            <person name="Lipzen A."/>
            <person name="Sullivan W."/>
            <person name="Andreopoulos W.B."/>
            <person name="Clum A."/>
            <person name="Lindquist E."/>
            <person name="Daum C."/>
            <person name="Ramamoorthy G.K."/>
            <person name="Gryganskyi A."/>
            <person name="Culley D."/>
            <person name="Magnuson J.K."/>
            <person name="James T.Y."/>
            <person name="O'Malley M.A."/>
            <person name="Stajich J.E."/>
            <person name="Spatafora J.W."/>
            <person name="Visel A."/>
            <person name="Grigoriev I.V."/>
        </authorList>
    </citation>
    <scope>NUCLEOTIDE SEQUENCE [LARGE SCALE GENOMIC DNA]</scope>
    <source>
        <strain evidence="13 14">JEL800</strain>
    </source>
</reference>
<dbReference type="SMART" id="SM00220">
    <property type="entry name" value="S_TKc"/>
    <property type="match status" value="1"/>
</dbReference>
<evidence type="ECO:0000256" key="2">
    <source>
        <dbReference type="ARBA" id="ARBA00022527"/>
    </source>
</evidence>
<feature type="binding site" evidence="9">
    <location>
        <position position="62"/>
    </location>
    <ligand>
        <name>ATP</name>
        <dbReference type="ChEBI" id="CHEBI:30616"/>
    </ligand>
</feature>
<dbReference type="Gene3D" id="3.30.310.80">
    <property type="entry name" value="Kinase associated domain 1, KA1"/>
    <property type="match status" value="1"/>
</dbReference>
<dbReference type="Gene3D" id="1.10.510.10">
    <property type="entry name" value="Transferase(Phosphotransferase) domain 1"/>
    <property type="match status" value="1"/>
</dbReference>
<dbReference type="InterPro" id="IPR017441">
    <property type="entry name" value="Protein_kinase_ATP_BS"/>
</dbReference>
<dbReference type="GO" id="GO:0035556">
    <property type="term" value="P:intracellular signal transduction"/>
    <property type="evidence" value="ECO:0007669"/>
    <property type="project" value="TreeGrafter"/>
</dbReference>
<feature type="region of interest" description="Disordered" evidence="10">
    <location>
        <begin position="469"/>
        <end position="518"/>
    </location>
</feature>
<comment type="catalytic activity">
    <reaction evidence="7">
        <text>L-threonyl-[protein] + ATP = O-phospho-L-threonyl-[protein] + ADP + H(+)</text>
        <dbReference type="Rhea" id="RHEA:46608"/>
        <dbReference type="Rhea" id="RHEA-COMP:11060"/>
        <dbReference type="Rhea" id="RHEA-COMP:11605"/>
        <dbReference type="ChEBI" id="CHEBI:15378"/>
        <dbReference type="ChEBI" id="CHEBI:30013"/>
        <dbReference type="ChEBI" id="CHEBI:30616"/>
        <dbReference type="ChEBI" id="CHEBI:61977"/>
        <dbReference type="ChEBI" id="CHEBI:456216"/>
        <dbReference type="EC" id="2.7.11.1"/>
    </reaction>
</comment>
<keyword evidence="3" id="KW-0808">Transferase</keyword>
<dbReference type="FunFam" id="3.30.200.20:FF:000003">
    <property type="entry name" value="Non-specific serine/threonine protein kinase"/>
    <property type="match status" value="1"/>
</dbReference>
<feature type="region of interest" description="Disordered" evidence="10">
    <location>
        <begin position="392"/>
        <end position="414"/>
    </location>
</feature>
<dbReference type="OrthoDB" id="193931at2759"/>
<dbReference type="InterPro" id="IPR028375">
    <property type="entry name" value="KA1/Ssp2_C"/>
</dbReference>
<evidence type="ECO:0000256" key="9">
    <source>
        <dbReference type="PROSITE-ProRule" id="PRU10141"/>
    </source>
</evidence>
<evidence type="ECO:0000313" key="14">
    <source>
        <dbReference type="Proteomes" id="UP000193642"/>
    </source>
</evidence>
<organism evidence="13 14">
    <name type="scientific">Rhizoclosmatium globosum</name>
    <dbReference type="NCBI Taxonomy" id="329046"/>
    <lineage>
        <taxon>Eukaryota</taxon>
        <taxon>Fungi</taxon>
        <taxon>Fungi incertae sedis</taxon>
        <taxon>Chytridiomycota</taxon>
        <taxon>Chytridiomycota incertae sedis</taxon>
        <taxon>Chytridiomycetes</taxon>
        <taxon>Chytridiales</taxon>
        <taxon>Chytriomycetaceae</taxon>
        <taxon>Rhizoclosmatium</taxon>
    </lineage>
</organism>
<dbReference type="SUPFAM" id="SSF103243">
    <property type="entry name" value="KA1-like"/>
    <property type="match status" value="1"/>
</dbReference>
<evidence type="ECO:0000256" key="7">
    <source>
        <dbReference type="ARBA" id="ARBA00047899"/>
    </source>
</evidence>
<sequence length="697" mass="76947">MSTTSGPNPPESSESTDELYLERYRVTKVLGEGSYGRVKLAVDLENNRKVALKIINKTSIKKPEHVTRIKREVRILRLLNHPNIVKLHDVAETDKEIILSMEYIEGGELFDFIVANPRLNEKIARRIFRQIISAVDYCHQSSVIHRDLKPENLLLDNDKNIKIIDFGFVNLYDPEDMILGKKYIGPEIDIWSMGVILFALLAGKLPFRDSNVKELYRKITSSSFDLPSCIGKESGDLIKIMLKANPMERATLEQVRQHEWINIGYDKPPDSFVPPRPPATEPLSKTTLNTMRLYGFDDDTVKKAILSSTTHPAFLLYSLIKEHDAAEAVLAAQKAASKQLEPPESQANSNSLTVPGRHNSVRRRKSIAAIGSNAPSPAINHQSTLGVGLKTDGARSEGGSFETMKPDTMAKPSLKPTVVTTGVSAETLGAKVAASRTRKSTSNAPTTVMLKNSLDTRVTEPVPIVSPVLQLPGLDDPKSPEGIDSGKQLNLPLGEPKKRQRSFSFRYPSKAEKDKLTSSTVDEMKLSNQKIISPPGSLVIDQTISLTAHDARDVTSPSGTLKPSATPQRRLSITSKIGNALSKIINIPRSRRGSTSPEGSMLLSVPRVSKNMYGVDTTSSKKPEEIMKELNRVFELNGITPTWTGFKVNCVAPNVVFDIEICSIRKTAMHGLELRRKKGSVWTYQSVCGSVISQLKL</sequence>
<evidence type="ECO:0000256" key="5">
    <source>
        <dbReference type="ARBA" id="ARBA00022777"/>
    </source>
</evidence>
<keyword evidence="4 9" id="KW-0547">Nucleotide-binding</keyword>
<name>A0A1Y2CSY8_9FUNG</name>
<keyword evidence="6 9" id="KW-0067">ATP-binding</keyword>
<dbReference type="PANTHER" id="PTHR24346">
    <property type="entry name" value="MAP/MICROTUBULE AFFINITY-REGULATING KINASE"/>
    <property type="match status" value="1"/>
</dbReference>
<dbReference type="Pfam" id="PF02149">
    <property type="entry name" value="KA1"/>
    <property type="match status" value="1"/>
</dbReference>
<comment type="caution">
    <text evidence="13">The sequence shown here is derived from an EMBL/GenBank/DDBJ whole genome shotgun (WGS) entry which is preliminary data.</text>
</comment>
<dbReference type="CDD" id="cd12121">
    <property type="entry name" value="MARK_C_like"/>
    <property type="match status" value="1"/>
</dbReference>
<dbReference type="GO" id="GO:0106310">
    <property type="term" value="F:protein serine kinase activity"/>
    <property type="evidence" value="ECO:0007669"/>
    <property type="project" value="RHEA"/>
</dbReference>
<dbReference type="InterPro" id="IPR008271">
    <property type="entry name" value="Ser/Thr_kinase_AS"/>
</dbReference>
<dbReference type="GO" id="GO:0005737">
    <property type="term" value="C:cytoplasm"/>
    <property type="evidence" value="ECO:0007669"/>
    <property type="project" value="TreeGrafter"/>
</dbReference>
<comment type="catalytic activity">
    <reaction evidence="8">
        <text>L-seryl-[protein] + ATP = O-phospho-L-seryl-[protein] + ADP + H(+)</text>
        <dbReference type="Rhea" id="RHEA:17989"/>
        <dbReference type="Rhea" id="RHEA-COMP:9863"/>
        <dbReference type="Rhea" id="RHEA-COMP:11604"/>
        <dbReference type="ChEBI" id="CHEBI:15378"/>
        <dbReference type="ChEBI" id="CHEBI:29999"/>
        <dbReference type="ChEBI" id="CHEBI:30616"/>
        <dbReference type="ChEBI" id="CHEBI:83421"/>
        <dbReference type="ChEBI" id="CHEBI:456216"/>
        <dbReference type="EC" id="2.7.11.1"/>
    </reaction>
</comment>
<feature type="region of interest" description="Disordered" evidence="10">
    <location>
        <begin position="337"/>
        <end position="360"/>
    </location>
</feature>